<name>A0A512SY41_9MICO</name>
<feature type="region of interest" description="Disordered" evidence="2">
    <location>
        <begin position="25"/>
        <end position="46"/>
    </location>
</feature>
<keyword evidence="5" id="KW-1185">Reference proteome</keyword>
<evidence type="ECO:0000256" key="1">
    <source>
        <dbReference type="ARBA" id="ARBA00009820"/>
    </source>
</evidence>
<comment type="similarity">
    <text evidence="1">Belongs to the TolB family.</text>
</comment>
<dbReference type="Pfam" id="PF07676">
    <property type="entry name" value="PD40"/>
    <property type="match status" value="2"/>
</dbReference>
<dbReference type="InterPro" id="IPR011659">
    <property type="entry name" value="WD40"/>
</dbReference>
<dbReference type="AlphaFoldDB" id="A0A512SY41"/>
<dbReference type="Proteomes" id="UP000321793">
    <property type="component" value="Unassembled WGS sequence"/>
</dbReference>
<evidence type="ECO:0000313" key="5">
    <source>
        <dbReference type="Proteomes" id="UP000321793"/>
    </source>
</evidence>
<dbReference type="PANTHER" id="PTHR36842:SF1">
    <property type="entry name" value="PROTEIN TOLB"/>
    <property type="match status" value="1"/>
</dbReference>
<protein>
    <submittedName>
        <fullName evidence="4">Uncharacterized protein</fullName>
    </submittedName>
</protein>
<comment type="caution">
    <text evidence="4">The sequence shown here is derived from an EMBL/GenBank/DDBJ whole genome shotgun (WGS) entry which is preliminary data.</text>
</comment>
<feature type="signal peptide" evidence="3">
    <location>
        <begin position="1"/>
        <end position="21"/>
    </location>
</feature>
<reference evidence="4 5" key="1">
    <citation type="submission" date="2019-07" db="EMBL/GenBank/DDBJ databases">
        <title>Whole genome shotgun sequence of Knoellia locipacati NBRC 109775.</title>
        <authorList>
            <person name="Hosoyama A."/>
            <person name="Uohara A."/>
            <person name="Ohji S."/>
            <person name="Ichikawa N."/>
        </authorList>
    </citation>
    <scope>NUCLEOTIDE SEQUENCE [LARGE SCALE GENOMIC DNA]</scope>
    <source>
        <strain evidence="4 5">NBRC 109775</strain>
    </source>
</reference>
<dbReference type="SUPFAM" id="SSF82171">
    <property type="entry name" value="DPP6 N-terminal domain-like"/>
    <property type="match status" value="1"/>
</dbReference>
<evidence type="ECO:0000256" key="2">
    <source>
        <dbReference type="SAM" id="MobiDB-lite"/>
    </source>
</evidence>
<dbReference type="RefSeq" id="WP_147062518.1">
    <property type="nucleotide sequence ID" value="NZ_BAABDN010000001.1"/>
</dbReference>
<proteinExistence type="inferred from homology"/>
<gene>
    <name evidence="4" type="ORF">KLO01_09180</name>
</gene>
<keyword evidence="3" id="KW-0732">Signal</keyword>
<dbReference type="InterPro" id="IPR011042">
    <property type="entry name" value="6-blade_b-propeller_TolB-like"/>
</dbReference>
<organism evidence="4 5">
    <name type="scientific">Knoellia locipacati</name>
    <dbReference type="NCBI Taxonomy" id="882824"/>
    <lineage>
        <taxon>Bacteria</taxon>
        <taxon>Bacillati</taxon>
        <taxon>Actinomycetota</taxon>
        <taxon>Actinomycetes</taxon>
        <taxon>Micrococcales</taxon>
        <taxon>Intrasporangiaceae</taxon>
        <taxon>Knoellia</taxon>
    </lineage>
</organism>
<dbReference type="OrthoDB" id="262125at2"/>
<feature type="compositionally biased region" description="Low complexity" evidence="2">
    <location>
        <begin position="29"/>
        <end position="42"/>
    </location>
</feature>
<dbReference type="Gene3D" id="2.120.10.30">
    <property type="entry name" value="TolB, C-terminal domain"/>
    <property type="match status" value="2"/>
</dbReference>
<evidence type="ECO:0000256" key="3">
    <source>
        <dbReference type="SAM" id="SignalP"/>
    </source>
</evidence>
<dbReference type="EMBL" id="BKBA01000003">
    <property type="protein sequence ID" value="GEQ12871.1"/>
    <property type="molecule type" value="Genomic_DNA"/>
</dbReference>
<evidence type="ECO:0000313" key="4">
    <source>
        <dbReference type="EMBL" id="GEQ12871.1"/>
    </source>
</evidence>
<dbReference type="PROSITE" id="PS51257">
    <property type="entry name" value="PROKAR_LIPOPROTEIN"/>
    <property type="match status" value="1"/>
</dbReference>
<accession>A0A512SY41</accession>
<feature type="chain" id="PRO_5038481715" evidence="3">
    <location>
        <begin position="22"/>
        <end position="338"/>
    </location>
</feature>
<dbReference type="PANTHER" id="PTHR36842">
    <property type="entry name" value="PROTEIN TOLB HOMOLOG"/>
    <property type="match status" value="1"/>
</dbReference>
<sequence length="338" mass="35606">MRGRRAGRTTCLGAVLTLALAGCSSGDGDTAAEPTRTPTAARPDPDGRIVFGRITRVDDGYGQVVALYAIDPDGSDEVQLTQGESAYPEWSPSGDRIAYTVGLADGSWQVATMAPDGSDVRILTSGPGEHGSPAWTPDGSALVYVHSPVVTGSGYRTTLWRMRADGSQQQRLGNPDTWDLEPKVSPDGTSVLFVRVTQAGQKLTTSVMVRDLATGGERALPAAGRWAEHADWSADGRSVLYNVWSGITDTVANDQVERVAADGSGRASVLFAGTTDRGGFKPKASPDGRRIVFGCVLRGGRGTNSGLCVMDTDGTNVRTLVDSPSQEENHVDWGPAAR</sequence>